<keyword evidence="4" id="KW-1185">Reference proteome</keyword>
<evidence type="ECO:0000256" key="1">
    <source>
        <dbReference type="SAM" id="MobiDB-lite"/>
    </source>
</evidence>
<organism evidence="3 4">
    <name type="scientific">Talaromyces pinophilus</name>
    <name type="common">Penicillium pinophilum</name>
    <dbReference type="NCBI Taxonomy" id="128442"/>
    <lineage>
        <taxon>Eukaryota</taxon>
        <taxon>Fungi</taxon>
        <taxon>Dikarya</taxon>
        <taxon>Ascomycota</taxon>
        <taxon>Pezizomycotina</taxon>
        <taxon>Eurotiomycetes</taxon>
        <taxon>Eurotiomycetidae</taxon>
        <taxon>Eurotiales</taxon>
        <taxon>Trichocomaceae</taxon>
        <taxon>Talaromyces</taxon>
        <taxon>Talaromyces sect. Talaromyces</taxon>
    </lineage>
</organism>
<evidence type="ECO:0000313" key="3">
    <source>
        <dbReference type="EMBL" id="GAM33801.1"/>
    </source>
</evidence>
<keyword evidence="2" id="KW-0812">Transmembrane</keyword>
<gene>
    <name evidence="3" type="ORF">TCE0_013r00965</name>
</gene>
<evidence type="ECO:0000256" key="2">
    <source>
        <dbReference type="SAM" id="Phobius"/>
    </source>
</evidence>
<dbReference type="EMBL" id="DF933809">
    <property type="protein sequence ID" value="GAM33801.1"/>
    <property type="molecule type" value="Genomic_DNA"/>
</dbReference>
<feature type="compositionally biased region" description="Low complexity" evidence="1">
    <location>
        <begin position="167"/>
        <end position="182"/>
    </location>
</feature>
<protein>
    <submittedName>
        <fullName evidence="3">Uncharacterized protein</fullName>
    </submittedName>
</protein>
<feature type="region of interest" description="Disordered" evidence="1">
    <location>
        <begin position="164"/>
        <end position="185"/>
    </location>
</feature>
<sequence>MSAQCNKLLNLFRTFFQNSFSSDQIELGEMEALLNAIRLTDDEVDDLGLLLKRIGEEAKEEKDFVVPDWISNNVQMYLELVDVLGIEVAGRKDLIEHHAALAVSMLKLAKDFKDLEPRNCFISMPSTREQTEQMAERGPGKVKLLSDTIKADLEVILETAKEEVSKSNNGELNNNESSQGEGTVVSRKVLAQRKLDALRKAGNYNEELSKIRDAYDKMKSQTDKEGLAIFKFALKAVAALATAIVVIYGWSFRSGQQPAEPVPVPPQPQQSG</sequence>
<keyword evidence="2" id="KW-1133">Transmembrane helix</keyword>
<feature type="transmembrane region" description="Helical" evidence="2">
    <location>
        <begin position="227"/>
        <end position="250"/>
    </location>
</feature>
<keyword evidence="2" id="KW-0472">Membrane</keyword>
<reference evidence="4" key="1">
    <citation type="journal article" date="2015" name="Genome Announc.">
        <title>Draft genome sequence of Talaromyces cellulolyticus strain Y-94, a source of lignocellulosic biomass-degrading enzymes.</title>
        <authorList>
            <person name="Fujii T."/>
            <person name="Koike H."/>
            <person name="Sawayama S."/>
            <person name="Yano S."/>
            <person name="Inoue H."/>
        </authorList>
    </citation>
    <scope>NUCLEOTIDE SEQUENCE [LARGE SCALE GENOMIC DNA]</scope>
    <source>
        <strain evidence="4">Y-94</strain>
    </source>
</reference>
<evidence type="ECO:0000313" key="4">
    <source>
        <dbReference type="Proteomes" id="UP000053095"/>
    </source>
</evidence>
<proteinExistence type="predicted"/>
<dbReference type="AlphaFoldDB" id="A0A698XKV1"/>
<name>A0A698XKV1_TALPI</name>
<accession>A0A698XKV1</accession>
<dbReference type="Proteomes" id="UP000053095">
    <property type="component" value="Unassembled WGS sequence"/>
</dbReference>